<keyword evidence="3" id="KW-1185">Reference proteome</keyword>
<name>A0A453EXQ3_AEGTS</name>
<protein>
    <submittedName>
        <fullName evidence="2">Uncharacterized protein</fullName>
    </submittedName>
</protein>
<dbReference type="EnsemblPlants" id="AET3Gv20506500.2">
    <property type="protein sequence ID" value="AET3Gv20506500.2"/>
    <property type="gene ID" value="AET3Gv20506500"/>
</dbReference>
<reference evidence="3" key="2">
    <citation type="journal article" date="2017" name="Nat. Plants">
        <title>The Aegilops tauschii genome reveals multiple impacts of transposons.</title>
        <authorList>
            <person name="Zhao G."/>
            <person name="Zou C."/>
            <person name="Li K."/>
            <person name="Wang K."/>
            <person name="Li T."/>
            <person name="Gao L."/>
            <person name="Zhang X."/>
            <person name="Wang H."/>
            <person name="Yang Z."/>
            <person name="Liu X."/>
            <person name="Jiang W."/>
            <person name="Mao L."/>
            <person name="Kong X."/>
            <person name="Jiao Y."/>
            <person name="Jia J."/>
        </authorList>
    </citation>
    <scope>NUCLEOTIDE SEQUENCE [LARGE SCALE GENOMIC DNA]</scope>
    <source>
        <strain evidence="3">cv. AL8/78</strain>
    </source>
</reference>
<evidence type="ECO:0000313" key="2">
    <source>
        <dbReference type="EnsemblPlants" id="AET3Gv20506500.2"/>
    </source>
</evidence>
<sequence>CLVKLQKFSIFHHIFPSILIRSKRSVNIQYMKPTEEHGLRFHQYTKPTCLLTLSFRTVLCSMVKASITRPRPRQASDNSVDVAQPRPESSTD</sequence>
<dbReference type="Gramene" id="AET3Gv20506500.2">
    <property type="protein sequence ID" value="AET3Gv20506500.2"/>
    <property type="gene ID" value="AET3Gv20506500"/>
</dbReference>
<dbReference type="AlphaFoldDB" id="A0A453EXQ3"/>
<evidence type="ECO:0000313" key="3">
    <source>
        <dbReference type="Proteomes" id="UP000015105"/>
    </source>
</evidence>
<evidence type="ECO:0000256" key="1">
    <source>
        <dbReference type="SAM" id="MobiDB-lite"/>
    </source>
</evidence>
<feature type="compositionally biased region" description="Polar residues" evidence="1">
    <location>
        <begin position="75"/>
        <end position="92"/>
    </location>
</feature>
<accession>A0A453EXQ3</accession>
<reference evidence="2" key="4">
    <citation type="submission" date="2019-03" db="UniProtKB">
        <authorList>
            <consortium name="EnsemblPlants"/>
        </authorList>
    </citation>
    <scope>IDENTIFICATION</scope>
</reference>
<reference evidence="2" key="5">
    <citation type="journal article" date="2021" name="G3 (Bethesda)">
        <title>Aegilops tauschii genome assembly Aet v5.0 features greater sequence contiguity and improved annotation.</title>
        <authorList>
            <person name="Wang L."/>
            <person name="Zhu T."/>
            <person name="Rodriguez J.C."/>
            <person name="Deal K.R."/>
            <person name="Dubcovsky J."/>
            <person name="McGuire P.E."/>
            <person name="Lux T."/>
            <person name="Spannagl M."/>
            <person name="Mayer K.F.X."/>
            <person name="Baldrich P."/>
            <person name="Meyers B.C."/>
            <person name="Huo N."/>
            <person name="Gu Y.Q."/>
            <person name="Zhou H."/>
            <person name="Devos K.M."/>
            <person name="Bennetzen J.L."/>
            <person name="Unver T."/>
            <person name="Budak H."/>
            <person name="Gulick P.J."/>
            <person name="Galiba G."/>
            <person name="Kalapos B."/>
            <person name="Nelson D.R."/>
            <person name="Li P."/>
            <person name="You F.M."/>
            <person name="Luo M.C."/>
            <person name="Dvorak J."/>
        </authorList>
    </citation>
    <scope>NUCLEOTIDE SEQUENCE [LARGE SCALE GENOMIC DNA]</scope>
    <source>
        <strain evidence="2">cv. AL8/78</strain>
    </source>
</reference>
<organism evidence="2 3">
    <name type="scientific">Aegilops tauschii subsp. strangulata</name>
    <name type="common">Goatgrass</name>
    <dbReference type="NCBI Taxonomy" id="200361"/>
    <lineage>
        <taxon>Eukaryota</taxon>
        <taxon>Viridiplantae</taxon>
        <taxon>Streptophyta</taxon>
        <taxon>Embryophyta</taxon>
        <taxon>Tracheophyta</taxon>
        <taxon>Spermatophyta</taxon>
        <taxon>Magnoliopsida</taxon>
        <taxon>Liliopsida</taxon>
        <taxon>Poales</taxon>
        <taxon>Poaceae</taxon>
        <taxon>BOP clade</taxon>
        <taxon>Pooideae</taxon>
        <taxon>Triticodae</taxon>
        <taxon>Triticeae</taxon>
        <taxon>Triticinae</taxon>
        <taxon>Aegilops</taxon>
    </lineage>
</organism>
<dbReference type="Proteomes" id="UP000015105">
    <property type="component" value="Chromosome 3D"/>
</dbReference>
<feature type="region of interest" description="Disordered" evidence="1">
    <location>
        <begin position="67"/>
        <end position="92"/>
    </location>
</feature>
<reference evidence="3" key="1">
    <citation type="journal article" date="2014" name="Science">
        <title>Ancient hybridizations among the ancestral genomes of bread wheat.</title>
        <authorList>
            <consortium name="International Wheat Genome Sequencing Consortium,"/>
            <person name="Marcussen T."/>
            <person name="Sandve S.R."/>
            <person name="Heier L."/>
            <person name="Spannagl M."/>
            <person name="Pfeifer M."/>
            <person name="Jakobsen K.S."/>
            <person name="Wulff B.B."/>
            <person name="Steuernagel B."/>
            <person name="Mayer K.F."/>
            <person name="Olsen O.A."/>
        </authorList>
    </citation>
    <scope>NUCLEOTIDE SEQUENCE [LARGE SCALE GENOMIC DNA]</scope>
    <source>
        <strain evidence="3">cv. AL8/78</strain>
    </source>
</reference>
<reference evidence="2" key="3">
    <citation type="journal article" date="2017" name="Nature">
        <title>Genome sequence of the progenitor of the wheat D genome Aegilops tauschii.</title>
        <authorList>
            <person name="Luo M.C."/>
            <person name="Gu Y.Q."/>
            <person name="Puiu D."/>
            <person name="Wang H."/>
            <person name="Twardziok S.O."/>
            <person name="Deal K.R."/>
            <person name="Huo N."/>
            <person name="Zhu T."/>
            <person name="Wang L."/>
            <person name="Wang Y."/>
            <person name="McGuire P.E."/>
            <person name="Liu S."/>
            <person name="Long H."/>
            <person name="Ramasamy R.K."/>
            <person name="Rodriguez J.C."/>
            <person name="Van S.L."/>
            <person name="Yuan L."/>
            <person name="Wang Z."/>
            <person name="Xia Z."/>
            <person name="Xiao L."/>
            <person name="Anderson O.D."/>
            <person name="Ouyang S."/>
            <person name="Liang Y."/>
            <person name="Zimin A.V."/>
            <person name="Pertea G."/>
            <person name="Qi P."/>
            <person name="Bennetzen J.L."/>
            <person name="Dai X."/>
            <person name="Dawson M.W."/>
            <person name="Muller H.G."/>
            <person name="Kugler K."/>
            <person name="Rivarola-Duarte L."/>
            <person name="Spannagl M."/>
            <person name="Mayer K.F.X."/>
            <person name="Lu F.H."/>
            <person name="Bevan M.W."/>
            <person name="Leroy P."/>
            <person name="Li P."/>
            <person name="You F.M."/>
            <person name="Sun Q."/>
            <person name="Liu Z."/>
            <person name="Lyons E."/>
            <person name="Wicker T."/>
            <person name="Salzberg S.L."/>
            <person name="Devos K.M."/>
            <person name="Dvorak J."/>
        </authorList>
    </citation>
    <scope>NUCLEOTIDE SEQUENCE [LARGE SCALE GENOMIC DNA]</scope>
    <source>
        <strain evidence="2">cv. AL8/78</strain>
    </source>
</reference>
<proteinExistence type="predicted"/>